<dbReference type="PANTHER" id="PTHR15922:SF2">
    <property type="entry name" value="NBAS SUBUNIT OF NRZ TETHERING COMPLEX"/>
    <property type="match status" value="1"/>
</dbReference>
<dbReference type="EMBL" id="HBEM01021686">
    <property type="protein sequence ID" value="CAD8455861.1"/>
    <property type="molecule type" value="Transcribed_RNA"/>
</dbReference>
<dbReference type="GO" id="GO:0006890">
    <property type="term" value="P:retrograde vesicle-mediated transport, Golgi to endoplasmic reticulum"/>
    <property type="evidence" value="ECO:0007669"/>
    <property type="project" value="TreeGrafter"/>
</dbReference>
<evidence type="ECO:0008006" key="2">
    <source>
        <dbReference type="Google" id="ProtNLM"/>
    </source>
</evidence>
<reference evidence="1" key="1">
    <citation type="submission" date="2021-01" db="EMBL/GenBank/DDBJ databases">
        <authorList>
            <person name="Corre E."/>
            <person name="Pelletier E."/>
            <person name="Niang G."/>
            <person name="Scheremetjew M."/>
            <person name="Finn R."/>
            <person name="Kale V."/>
            <person name="Holt S."/>
            <person name="Cochrane G."/>
            <person name="Meng A."/>
            <person name="Brown T."/>
            <person name="Cohen L."/>
        </authorList>
    </citation>
    <scope>NUCLEOTIDE SEQUENCE</scope>
    <source>
        <strain evidence="1">CCMP2058</strain>
    </source>
</reference>
<name>A0A7S0DID3_9EUKA</name>
<dbReference type="PANTHER" id="PTHR15922">
    <property type="entry name" value="NEUROBLASTOMA-AMPLIFIED SEQUENCE"/>
    <property type="match status" value="1"/>
</dbReference>
<sequence length="1184" mass="130134">MEAEMERWLVEAVERLSGFDNTVVPFQVRQALETDRLVPIKQALNFKGVYKRGDDLLEIARLLGALSADEQCAVRLAVGEAAFRAGDSDFALKCILALLSTSRYRPAWRLCLQLYELNDTLNPSASTDAGSSGLLAPLAPLQNSNTTIRLASALVSSVGKLAKEAVDGISTSKLEKEVPFEWGIETRELLLAHALWGCDSDALSSVLARWQERDSEGKHEAKEHKIHPGLANPFDVDAMAQAIFVNDITTLPPPSPPVRRLTDEELAIAAIKSSDEQRNHGNNMRIALGYASALDHPRILFDVFKTHPTLPASAWEMGLRFFGGLTIGKRAWCGRAPVEEVVRAFRESPEHSTSEPFRSYALECDRHRVSSRETEESLAVVPSLDLARLSTDPAYRRLALFEMAETFDIKSVHAALALARRIGGIPSSVELVVAHALFILKQSDLAELKEKAASLTQLVLSQIVDLNSAYEALRKHLFETLGGHSLARLEVAFKLAADIADAARDPGVGAILRAHKQVLSRLLSASVDCDYSKLISAETWEDELKRCIQPHNIFMLARLARRLCSLTLPGGQESPLPALGSSTSAGKGSGVNSSSVFKVFLVQELKFALTNPTPTANAAKSVVDEVLARHRTSLQRLNPFHCLEVLTNAAWAILGSEPDPQGIPSRTCVEASANALEDFINRRFPDKSVRPQSPERAMLLRALAVCARECKEENKGWEQLASASSLKDLHSRFQQSLTEMLPETAKRVSKGLVDLLGEMSPDACTAWQLPVLVLDSISESLRTLEGAAQAGTILGKYASFLHGDAASDAVRRLDEVVARPFLYGESKLSNDTVREDLRASLAVVESFHLTSDSKEIKFNFKEDFDLADPTKGIFTAVDASARRRVLMDFLKTNLLLRSSVNWPKPISMPLKYFGSGGQKIEGFKELLHGATQSQDKSQEDILALAEVLSFWLGDRHFSIDGGENDFIRTACEKLLVSALKTYSCEYLMVVARDHPCIAQLGSEAVYNALSETDDPTATEAAAEFSLLYGTDAQKKRALSNLDKILADSGRSISQWLCNPQRASALGNAGASTAIARLGDAELEAFAHGIRGSRLSIEVPILTLLEAGMDRKAILLFFMWLRIPSSLRCLRTGVRLLESFAFQRSQYLDTVQEQMRTPDLPNKFVSLKRSYAKILNLIREHGSRL</sequence>
<organism evidence="1">
    <name type="scientific">Amorphochlora amoebiformis</name>
    <dbReference type="NCBI Taxonomy" id="1561963"/>
    <lineage>
        <taxon>Eukaryota</taxon>
        <taxon>Sar</taxon>
        <taxon>Rhizaria</taxon>
        <taxon>Cercozoa</taxon>
        <taxon>Chlorarachniophyceae</taxon>
        <taxon>Amorphochlora</taxon>
    </lineage>
</organism>
<protein>
    <recommendedName>
        <fullName evidence="2">Sec39 domain-containing protein</fullName>
    </recommendedName>
</protein>
<gene>
    <name evidence="1" type="ORF">LAMO00422_LOCUS14806</name>
</gene>
<evidence type="ECO:0000313" key="1">
    <source>
        <dbReference type="EMBL" id="CAD8455861.1"/>
    </source>
</evidence>
<accession>A0A7S0DID3</accession>
<dbReference type="GO" id="GO:0070939">
    <property type="term" value="C:Dsl1/NZR complex"/>
    <property type="evidence" value="ECO:0007669"/>
    <property type="project" value="TreeGrafter"/>
</dbReference>
<dbReference type="GO" id="GO:0000149">
    <property type="term" value="F:SNARE binding"/>
    <property type="evidence" value="ECO:0007669"/>
    <property type="project" value="TreeGrafter"/>
</dbReference>
<proteinExistence type="predicted"/>
<dbReference type="AlphaFoldDB" id="A0A7S0DID3"/>